<dbReference type="AlphaFoldDB" id="A0A1Q9E4A5"/>
<accession>A0A1Q9E4A5</accession>
<organism evidence="2 3">
    <name type="scientific">Symbiodinium microadriaticum</name>
    <name type="common">Dinoflagellate</name>
    <name type="synonym">Zooxanthella microadriatica</name>
    <dbReference type="NCBI Taxonomy" id="2951"/>
    <lineage>
        <taxon>Eukaryota</taxon>
        <taxon>Sar</taxon>
        <taxon>Alveolata</taxon>
        <taxon>Dinophyceae</taxon>
        <taxon>Suessiales</taxon>
        <taxon>Symbiodiniaceae</taxon>
        <taxon>Symbiodinium</taxon>
    </lineage>
</organism>
<name>A0A1Q9E4A5_SYMMI</name>
<feature type="compositionally biased region" description="Polar residues" evidence="1">
    <location>
        <begin position="312"/>
        <end position="333"/>
    </location>
</feature>
<dbReference type="Gene3D" id="1.20.5.110">
    <property type="match status" value="1"/>
</dbReference>
<dbReference type="EMBL" id="LSRX01000270">
    <property type="protein sequence ID" value="OLQ02233.1"/>
    <property type="molecule type" value="Genomic_DNA"/>
</dbReference>
<dbReference type="PANTHER" id="PTHR47908">
    <property type="match status" value="1"/>
</dbReference>
<evidence type="ECO:0000313" key="2">
    <source>
        <dbReference type="EMBL" id="OLQ02233.1"/>
    </source>
</evidence>
<comment type="caution">
    <text evidence="2">The sequence shown here is derived from an EMBL/GenBank/DDBJ whole genome shotgun (WGS) entry which is preliminary data.</text>
</comment>
<dbReference type="PANTHER" id="PTHR47908:SF2">
    <property type="entry name" value="TETRATRICOPEPTIDE REPEAT (TPR)-LIKE SUPERFAMILY PROTEIN"/>
    <property type="match status" value="1"/>
</dbReference>
<keyword evidence="3" id="KW-1185">Reference proteome</keyword>
<evidence type="ECO:0000256" key="1">
    <source>
        <dbReference type="SAM" id="MobiDB-lite"/>
    </source>
</evidence>
<sequence>MRVGKDPRSIMRLVSELFEGAVDAKRQLEAMASVSPGDKDSFYSALYLGLFDESQGHDDTSLQWIRRSLDTRYAEGSFDYMVDAQRDSAQRLRAGARRLEDSRRTALEAFVALGEAESIGMDVMSELTDQRDALKRTKVSAERSSPGRGGRRGIPAVAMAWNAAEIREWATRECLSRRIAAKAEELEDLGGLKAITDSWLCANGVTLLPARSRALTAAKAALHPKKKAFRLGRRGVMFLEAQDAEVFQRRRPGRQCRQLEITDQVLERRRPHRRVNRNKKESRPLNGLPQRIEEEETDAELGTGTAERPTEPASNQKSCFTSTSGSATPRVPSSETSFWWTLLCRTFQVFTPEMAVQGPMTNMLV</sequence>
<reference evidence="2 3" key="1">
    <citation type="submission" date="2016-02" db="EMBL/GenBank/DDBJ databases">
        <title>Genome analysis of coral dinoflagellate symbionts highlights evolutionary adaptations to a symbiotic lifestyle.</title>
        <authorList>
            <person name="Aranda M."/>
            <person name="Li Y."/>
            <person name="Liew Y.J."/>
            <person name="Baumgarten S."/>
            <person name="Simakov O."/>
            <person name="Wilson M."/>
            <person name="Piel J."/>
            <person name="Ashoor H."/>
            <person name="Bougouffa S."/>
            <person name="Bajic V.B."/>
            <person name="Ryu T."/>
            <person name="Ravasi T."/>
            <person name="Bayer T."/>
            <person name="Micklem G."/>
            <person name="Kim H."/>
            <person name="Bhak J."/>
            <person name="Lajeunesse T.C."/>
            <person name="Voolstra C.R."/>
        </authorList>
    </citation>
    <scope>NUCLEOTIDE SEQUENCE [LARGE SCALE GENOMIC DNA]</scope>
    <source>
        <strain evidence="2 3">CCMP2467</strain>
    </source>
</reference>
<dbReference type="GO" id="GO:0009507">
    <property type="term" value="C:chloroplast"/>
    <property type="evidence" value="ECO:0007669"/>
    <property type="project" value="TreeGrafter"/>
</dbReference>
<proteinExistence type="predicted"/>
<dbReference type="Proteomes" id="UP000186817">
    <property type="component" value="Unassembled WGS sequence"/>
</dbReference>
<gene>
    <name evidence="2" type="ORF">AK812_SmicGene14976</name>
</gene>
<protein>
    <submittedName>
        <fullName evidence="2">Uncharacterized protein</fullName>
    </submittedName>
</protein>
<dbReference type="OrthoDB" id="438234at2759"/>
<evidence type="ECO:0000313" key="3">
    <source>
        <dbReference type="Proteomes" id="UP000186817"/>
    </source>
</evidence>
<feature type="region of interest" description="Disordered" evidence="1">
    <location>
        <begin position="270"/>
        <end position="333"/>
    </location>
</feature>